<organism evidence="1 2">
    <name type="scientific">Scutellospora calospora</name>
    <dbReference type="NCBI Taxonomy" id="85575"/>
    <lineage>
        <taxon>Eukaryota</taxon>
        <taxon>Fungi</taxon>
        <taxon>Fungi incertae sedis</taxon>
        <taxon>Mucoromycota</taxon>
        <taxon>Glomeromycotina</taxon>
        <taxon>Glomeromycetes</taxon>
        <taxon>Diversisporales</taxon>
        <taxon>Gigasporaceae</taxon>
        <taxon>Scutellospora</taxon>
    </lineage>
</organism>
<proteinExistence type="predicted"/>
<comment type="caution">
    <text evidence="1">The sequence shown here is derived from an EMBL/GenBank/DDBJ whole genome shotgun (WGS) entry which is preliminary data.</text>
</comment>
<accession>A0ACA9MV13</accession>
<dbReference type="Proteomes" id="UP000789860">
    <property type="component" value="Unassembled WGS sequence"/>
</dbReference>
<protein>
    <submittedName>
        <fullName evidence="1">11789_t:CDS:1</fullName>
    </submittedName>
</protein>
<evidence type="ECO:0000313" key="2">
    <source>
        <dbReference type="Proteomes" id="UP000789860"/>
    </source>
</evidence>
<gene>
    <name evidence="1" type="ORF">SCALOS_LOCUS7373</name>
</gene>
<name>A0ACA9MV13_9GLOM</name>
<evidence type="ECO:0000313" key="1">
    <source>
        <dbReference type="EMBL" id="CAG8613257.1"/>
    </source>
</evidence>
<dbReference type="EMBL" id="CAJVPM010016291">
    <property type="protein sequence ID" value="CAG8613257.1"/>
    <property type="molecule type" value="Genomic_DNA"/>
</dbReference>
<sequence length="305" mass="34740">MSVTTKALQAHNSSIIELKVTLKGIPKLDLLSQSDPQVFLFLKNPHGNDWLNNPHSQTERIENESNPSFETPFILEYHFEELQRIKFIAVDVDKRNNLAWNEQELIGEFVTDIGSILGKSKGILKGKLILTKHPGKDRGQIIIVGRELPPENGKAFSLKVQGRNLHIPTLLTKPDVFYQLSRRIQGNSDTLSSMDVLIHKSERCKSKNPDWSIIKLFERDLQNENNRSPNDEVSFTCWQHKHDGNHKCIGERVLKINELLSSNHASFQQISLVPKGELWLQCTFEKTFLDYIAGGLEIQLSVAID</sequence>
<reference evidence="1" key="1">
    <citation type="submission" date="2021-06" db="EMBL/GenBank/DDBJ databases">
        <authorList>
            <person name="Kallberg Y."/>
            <person name="Tangrot J."/>
            <person name="Rosling A."/>
        </authorList>
    </citation>
    <scope>NUCLEOTIDE SEQUENCE</scope>
    <source>
        <strain evidence="1">AU212A</strain>
    </source>
</reference>
<keyword evidence="2" id="KW-1185">Reference proteome</keyword>